<dbReference type="InterPro" id="IPR005467">
    <property type="entry name" value="His_kinase_dom"/>
</dbReference>
<keyword evidence="8 10" id="KW-1133">Transmembrane helix</keyword>
<dbReference type="SUPFAM" id="SSF47384">
    <property type="entry name" value="Homodimeric domain of signal transducing histidine kinase"/>
    <property type="match status" value="1"/>
</dbReference>
<feature type="domain" description="Histidine kinase" evidence="11">
    <location>
        <begin position="303"/>
        <end position="523"/>
    </location>
</feature>
<dbReference type="SUPFAM" id="SSF55874">
    <property type="entry name" value="ATPase domain of HSP90 chaperone/DNA topoisomerase II/histidine kinase"/>
    <property type="match status" value="1"/>
</dbReference>
<gene>
    <name evidence="12" type="ORF">B0F87_108128</name>
</gene>
<dbReference type="Pfam" id="PF02518">
    <property type="entry name" value="HATPase_c"/>
    <property type="match status" value="1"/>
</dbReference>
<dbReference type="RefSeq" id="WP_104429697.1">
    <property type="nucleotide sequence ID" value="NZ_PTIZ01000008.1"/>
</dbReference>
<evidence type="ECO:0000256" key="8">
    <source>
        <dbReference type="ARBA" id="ARBA00022989"/>
    </source>
</evidence>
<dbReference type="GO" id="GO:0000155">
    <property type="term" value="F:phosphorelay sensor kinase activity"/>
    <property type="evidence" value="ECO:0007669"/>
    <property type="project" value="InterPro"/>
</dbReference>
<dbReference type="InterPro" id="IPR003594">
    <property type="entry name" value="HATPase_dom"/>
</dbReference>
<organism evidence="12 13">
    <name type="scientific">Methylobacter tundripaludum</name>
    <dbReference type="NCBI Taxonomy" id="173365"/>
    <lineage>
        <taxon>Bacteria</taxon>
        <taxon>Pseudomonadati</taxon>
        <taxon>Pseudomonadota</taxon>
        <taxon>Gammaproteobacteria</taxon>
        <taxon>Methylococcales</taxon>
        <taxon>Methylococcaceae</taxon>
        <taxon>Methylobacter</taxon>
    </lineage>
</organism>
<dbReference type="PANTHER" id="PTHR45436:SF5">
    <property type="entry name" value="SENSOR HISTIDINE KINASE TRCS"/>
    <property type="match status" value="1"/>
</dbReference>
<comment type="subcellular location">
    <subcellularLocation>
        <location evidence="2">Membrane</location>
    </subcellularLocation>
</comment>
<evidence type="ECO:0000256" key="10">
    <source>
        <dbReference type="SAM" id="Phobius"/>
    </source>
</evidence>
<sequence>MKELIPNFILDIFRKPDLSKLWSKLWSKQGGRLTSLCDRMTFQNILSLKSLIVLGFVIAVIPLFLAVMYAAFGMRETSALGRTINFQVFEQTKAIRLVLQKTADIERKARLFVLLSDPAVRQPYEQQSYESTRASFKQALSALLKLHVDNKIALLVNELSEKENLIYQQIIGSANENNLKLPVDEAFQGLRESSASLSREFESYVDHEFNELRQQSESLEQGLLIKGAVLLAVSFIFIAILLAVVSQSMRQLNTCIRRLGSRELEEPIDITGPSDLRYLGNRLEWLRTHLMELEASKQQFMHNVAREIDLPLESIREGAELLANEAAEESSNVRQDIARLLCNNVDKLKTVSDELVRYSQINAKPETNRKQTVNMNNLLESVINDFQPRLQAKSISLKKLVRPVEIAGIHDQLRSVIEQLMSNAVKYSPTGGEIRIMLRDSGAQLELEVEDEGPGIDPNERSHVFEPFFRSKTAQPEDNVEGPGLGLAIVREYVTNHQGKVDIIDARQDQHGARIRVQIPLTGKA</sequence>
<reference evidence="12 13" key="1">
    <citation type="submission" date="2018-02" db="EMBL/GenBank/DDBJ databases">
        <title>Subsurface microbial communities from deep shales in Ohio and West Virginia, USA.</title>
        <authorList>
            <person name="Wrighton K."/>
        </authorList>
    </citation>
    <scope>NUCLEOTIDE SEQUENCE [LARGE SCALE GENOMIC DNA]</scope>
    <source>
        <strain evidence="12 13">OWC-DMM</strain>
    </source>
</reference>
<evidence type="ECO:0000256" key="5">
    <source>
        <dbReference type="ARBA" id="ARBA00022679"/>
    </source>
</evidence>
<proteinExistence type="predicted"/>
<dbReference type="PROSITE" id="PS50109">
    <property type="entry name" value="HIS_KIN"/>
    <property type="match status" value="1"/>
</dbReference>
<dbReference type="InterPro" id="IPR050428">
    <property type="entry name" value="TCS_sensor_his_kinase"/>
</dbReference>
<dbReference type="AlphaFoldDB" id="A0A2S6HAY2"/>
<dbReference type="PRINTS" id="PR00344">
    <property type="entry name" value="BCTRLSENSOR"/>
</dbReference>
<accession>A0A2S6HAY2</accession>
<dbReference type="PANTHER" id="PTHR45436">
    <property type="entry name" value="SENSOR HISTIDINE KINASE YKOH"/>
    <property type="match status" value="1"/>
</dbReference>
<keyword evidence="6 10" id="KW-0812">Transmembrane</keyword>
<keyword evidence="4" id="KW-0597">Phosphoprotein</keyword>
<dbReference type="Gene3D" id="3.30.565.10">
    <property type="entry name" value="Histidine kinase-like ATPase, C-terminal domain"/>
    <property type="match status" value="1"/>
</dbReference>
<feature type="transmembrane region" description="Helical" evidence="10">
    <location>
        <begin position="223"/>
        <end position="245"/>
    </location>
</feature>
<dbReference type="InterPro" id="IPR004358">
    <property type="entry name" value="Sig_transdc_His_kin-like_C"/>
</dbReference>
<evidence type="ECO:0000256" key="7">
    <source>
        <dbReference type="ARBA" id="ARBA00022777"/>
    </source>
</evidence>
<evidence type="ECO:0000256" key="4">
    <source>
        <dbReference type="ARBA" id="ARBA00022553"/>
    </source>
</evidence>
<dbReference type="Proteomes" id="UP000240010">
    <property type="component" value="Unassembled WGS sequence"/>
</dbReference>
<dbReference type="InterPro" id="IPR036890">
    <property type="entry name" value="HATPase_C_sf"/>
</dbReference>
<keyword evidence="9 10" id="KW-0472">Membrane</keyword>
<dbReference type="EC" id="2.7.13.3" evidence="3"/>
<evidence type="ECO:0000256" key="9">
    <source>
        <dbReference type="ARBA" id="ARBA00023136"/>
    </source>
</evidence>
<protein>
    <recommendedName>
        <fullName evidence="3">histidine kinase</fullName>
        <ecNumber evidence="3">2.7.13.3</ecNumber>
    </recommendedName>
</protein>
<evidence type="ECO:0000259" key="11">
    <source>
        <dbReference type="PROSITE" id="PS50109"/>
    </source>
</evidence>
<evidence type="ECO:0000256" key="6">
    <source>
        <dbReference type="ARBA" id="ARBA00022692"/>
    </source>
</evidence>
<dbReference type="EMBL" id="PTIZ01000008">
    <property type="protein sequence ID" value="PPK74654.1"/>
    <property type="molecule type" value="Genomic_DNA"/>
</dbReference>
<feature type="transmembrane region" description="Helical" evidence="10">
    <location>
        <begin position="51"/>
        <end position="72"/>
    </location>
</feature>
<dbReference type="GO" id="GO:0016020">
    <property type="term" value="C:membrane"/>
    <property type="evidence" value="ECO:0007669"/>
    <property type="project" value="UniProtKB-SubCell"/>
</dbReference>
<comment type="caution">
    <text evidence="12">The sequence shown here is derived from an EMBL/GenBank/DDBJ whole genome shotgun (WGS) entry which is preliminary data.</text>
</comment>
<keyword evidence="5" id="KW-0808">Transferase</keyword>
<dbReference type="SMART" id="SM00387">
    <property type="entry name" value="HATPase_c"/>
    <property type="match status" value="1"/>
</dbReference>
<comment type="catalytic activity">
    <reaction evidence="1">
        <text>ATP + protein L-histidine = ADP + protein N-phospho-L-histidine.</text>
        <dbReference type="EC" id="2.7.13.3"/>
    </reaction>
</comment>
<evidence type="ECO:0000256" key="1">
    <source>
        <dbReference type="ARBA" id="ARBA00000085"/>
    </source>
</evidence>
<dbReference type="Gene3D" id="1.10.287.130">
    <property type="match status" value="1"/>
</dbReference>
<name>A0A2S6HAY2_9GAMM</name>
<evidence type="ECO:0000256" key="3">
    <source>
        <dbReference type="ARBA" id="ARBA00012438"/>
    </source>
</evidence>
<evidence type="ECO:0000313" key="13">
    <source>
        <dbReference type="Proteomes" id="UP000240010"/>
    </source>
</evidence>
<evidence type="ECO:0000313" key="12">
    <source>
        <dbReference type="EMBL" id="PPK74654.1"/>
    </source>
</evidence>
<dbReference type="InterPro" id="IPR036097">
    <property type="entry name" value="HisK_dim/P_sf"/>
</dbReference>
<evidence type="ECO:0000256" key="2">
    <source>
        <dbReference type="ARBA" id="ARBA00004370"/>
    </source>
</evidence>
<keyword evidence="7 12" id="KW-0418">Kinase</keyword>